<evidence type="ECO:0000256" key="1">
    <source>
        <dbReference type="ARBA" id="ARBA00022801"/>
    </source>
</evidence>
<dbReference type="PANTHER" id="PTHR48081:SF8">
    <property type="entry name" value="ALPHA_BETA HYDROLASE FOLD-3 DOMAIN-CONTAINING PROTEIN-RELATED"/>
    <property type="match status" value="1"/>
</dbReference>
<reference evidence="3" key="1">
    <citation type="submission" date="2021-02" db="EMBL/GenBank/DDBJ databases">
        <authorList>
            <person name="Nowell W R."/>
        </authorList>
    </citation>
    <scope>NUCLEOTIDE SEQUENCE</scope>
</reference>
<evidence type="ECO:0000313" key="5">
    <source>
        <dbReference type="Proteomes" id="UP000663828"/>
    </source>
</evidence>
<feature type="domain" description="Alpha/beta hydrolase fold-3" evidence="2">
    <location>
        <begin position="144"/>
        <end position="344"/>
    </location>
</feature>
<dbReference type="GO" id="GO:0016787">
    <property type="term" value="F:hydrolase activity"/>
    <property type="evidence" value="ECO:0007669"/>
    <property type="project" value="UniProtKB-KW"/>
</dbReference>
<evidence type="ECO:0000259" key="2">
    <source>
        <dbReference type="Pfam" id="PF07859"/>
    </source>
</evidence>
<organism evidence="3 6">
    <name type="scientific">Adineta ricciae</name>
    <name type="common">Rotifer</name>
    <dbReference type="NCBI Taxonomy" id="249248"/>
    <lineage>
        <taxon>Eukaryota</taxon>
        <taxon>Metazoa</taxon>
        <taxon>Spiralia</taxon>
        <taxon>Gnathifera</taxon>
        <taxon>Rotifera</taxon>
        <taxon>Eurotatoria</taxon>
        <taxon>Bdelloidea</taxon>
        <taxon>Adinetida</taxon>
        <taxon>Adinetidae</taxon>
        <taxon>Adineta</taxon>
    </lineage>
</organism>
<dbReference type="OrthoDB" id="408631at2759"/>
<comment type="caution">
    <text evidence="3">The sequence shown here is derived from an EMBL/GenBank/DDBJ whole genome shotgun (WGS) entry which is preliminary data.</text>
</comment>
<dbReference type="Gene3D" id="3.40.50.1820">
    <property type="entry name" value="alpha/beta hydrolase"/>
    <property type="match status" value="1"/>
</dbReference>
<dbReference type="InterPro" id="IPR029058">
    <property type="entry name" value="AB_hydrolase_fold"/>
</dbReference>
<dbReference type="Proteomes" id="UP000663852">
    <property type="component" value="Unassembled WGS sequence"/>
</dbReference>
<dbReference type="Pfam" id="PF07859">
    <property type="entry name" value="Abhydrolase_3"/>
    <property type="match status" value="1"/>
</dbReference>
<keyword evidence="5" id="KW-1185">Reference proteome</keyword>
<protein>
    <recommendedName>
        <fullName evidence="2">Alpha/beta hydrolase fold-3 domain-containing protein</fullName>
    </recommendedName>
</protein>
<dbReference type="InterPro" id="IPR013094">
    <property type="entry name" value="AB_hydrolase_3"/>
</dbReference>
<evidence type="ECO:0000313" key="3">
    <source>
        <dbReference type="EMBL" id="CAF1446535.1"/>
    </source>
</evidence>
<dbReference type="EMBL" id="CAJNOJ010000432">
    <property type="protein sequence ID" value="CAF1446535.1"/>
    <property type="molecule type" value="Genomic_DNA"/>
</dbReference>
<gene>
    <name evidence="3" type="ORF">EDS130_LOCUS39244</name>
    <name evidence="4" type="ORF">XAT740_LOCUS47718</name>
</gene>
<name>A0A815PAA4_ADIRI</name>
<dbReference type="AlphaFoldDB" id="A0A815PAA4"/>
<dbReference type="EMBL" id="CAJNOR010006680">
    <property type="protein sequence ID" value="CAF1601018.1"/>
    <property type="molecule type" value="Genomic_DNA"/>
</dbReference>
<dbReference type="PANTHER" id="PTHR48081">
    <property type="entry name" value="AB HYDROLASE SUPERFAMILY PROTEIN C4A8.06C"/>
    <property type="match status" value="1"/>
</dbReference>
<accession>A0A815PAA4</accession>
<dbReference type="InterPro" id="IPR050300">
    <property type="entry name" value="GDXG_lipolytic_enzyme"/>
</dbReference>
<keyword evidence="1" id="KW-0378">Hydrolase</keyword>
<dbReference type="SUPFAM" id="SSF53474">
    <property type="entry name" value="alpha/beta-Hydrolases"/>
    <property type="match status" value="1"/>
</dbReference>
<evidence type="ECO:0000313" key="4">
    <source>
        <dbReference type="EMBL" id="CAF1601018.1"/>
    </source>
</evidence>
<dbReference type="Proteomes" id="UP000663828">
    <property type="component" value="Unassembled WGS sequence"/>
</dbReference>
<sequence length="372" mass="42281">MLLADSLIRFLQRLSLILLLTTISIPLWYGSTNSQYIFIRVVHSLLTVKHSFISDATRPTLSTEFRAFENLIRIRPIPKYDPLADALTLLKDMRTKSVISDLIPKPSQCRIAEEIFEHNGHSVETYWIDNSIRKSRKHSDKLFLFLHGGGYLIGNIHSYSGFECELSRIFNGTILHVEYRLSPEHLVPAAVKDTVSVYQSLLRQNILPSQIILIGDSAGGGLALLTVQTLIAQNEQLPCGVIVLSPWTDLSASGDSFHRNREADLLFTHDDVRWVTAQVLNLNQSANDPHYSPLFGSFKGFPPMYINVGTSELLYDDSKRVFLKAKEAYVNVTFEEGLHMMHIYPIFFSFFPEAQITLNNINRWIQRLSQGN</sequence>
<proteinExistence type="predicted"/>
<evidence type="ECO:0000313" key="6">
    <source>
        <dbReference type="Proteomes" id="UP000663852"/>
    </source>
</evidence>